<dbReference type="InterPro" id="IPR009075">
    <property type="entry name" value="AcylCo_DH/oxidase_C"/>
</dbReference>
<name>A0A160V636_9ZZZZ</name>
<dbReference type="PANTHER" id="PTHR43884:SF20">
    <property type="entry name" value="ACYL-COA DEHYDROGENASE FADE28"/>
    <property type="match status" value="1"/>
</dbReference>
<evidence type="ECO:0000313" key="8">
    <source>
        <dbReference type="EMBL" id="CUV01172.1"/>
    </source>
</evidence>
<evidence type="ECO:0000256" key="1">
    <source>
        <dbReference type="ARBA" id="ARBA00001974"/>
    </source>
</evidence>
<keyword evidence="3" id="KW-0285">Flavoprotein</keyword>
<dbReference type="SUPFAM" id="SSF56645">
    <property type="entry name" value="Acyl-CoA dehydrogenase NM domain-like"/>
    <property type="match status" value="1"/>
</dbReference>
<dbReference type="Gene3D" id="1.10.540.10">
    <property type="entry name" value="Acyl-CoA dehydrogenase/oxidase, N-terminal domain"/>
    <property type="match status" value="1"/>
</dbReference>
<dbReference type="EMBL" id="FAXA01000021">
    <property type="protein sequence ID" value="CUV01172.1"/>
    <property type="molecule type" value="Genomic_DNA"/>
</dbReference>
<evidence type="ECO:0000256" key="2">
    <source>
        <dbReference type="ARBA" id="ARBA00009347"/>
    </source>
</evidence>
<dbReference type="Pfam" id="PF02771">
    <property type="entry name" value="Acyl-CoA_dh_N"/>
    <property type="match status" value="1"/>
</dbReference>
<dbReference type="InterPro" id="IPR009100">
    <property type="entry name" value="AcylCoA_DH/oxidase_NM_dom_sf"/>
</dbReference>
<evidence type="ECO:0000256" key="5">
    <source>
        <dbReference type="ARBA" id="ARBA00023002"/>
    </source>
</evidence>
<dbReference type="InterPro" id="IPR036250">
    <property type="entry name" value="AcylCo_DH-like_C"/>
</dbReference>
<protein>
    <submittedName>
        <fullName evidence="8">Butyryl-CoA dehydrogenase</fullName>
        <ecNumber evidence="8">1.3.8.1</ecNumber>
    </submittedName>
</protein>
<keyword evidence="4" id="KW-0274">FAD</keyword>
<proteinExistence type="inferred from homology"/>
<dbReference type="InterPro" id="IPR046373">
    <property type="entry name" value="Acyl-CoA_Oxase/DH_mid-dom_sf"/>
</dbReference>
<evidence type="ECO:0000256" key="3">
    <source>
        <dbReference type="ARBA" id="ARBA00022630"/>
    </source>
</evidence>
<dbReference type="SUPFAM" id="SSF47203">
    <property type="entry name" value="Acyl-CoA dehydrogenase C-terminal domain-like"/>
    <property type="match status" value="1"/>
</dbReference>
<accession>A0A160V636</accession>
<evidence type="ECO:0000259" key="7">
    <source>
        <dbReference type="Pfam" id="PF02771"/>
    </source>
</evidence>
<keyword evidence="5 8" id="KW-0560">Oxidoreductase</keyword>
<dbReference type="Gene3D" id="2.40.110.10">
    <property type="entry name" value="Butyryl-CoA Dehydrogenase, subunit A, domain 2"/>
    <property type="match status" value="1"/>
</dbReference>
<feature type="domain" description="Acyl-CoA dehydrogenase/oxidase C-terminal" evidence="6">
    <location>
        <begin position="226"/>
        <end position="371"/>
    </location>
</feature>
<feature type="domain" description="Acyl-CoA dehydrogenase/oxidase N-terminal" evidence="7">
    <location>
        <begin position="6"/>
        <end position="118"/>
    </location>
</feature>
<dbReference type="InterPro" id="IPR013786">
    <property type="entry name" value="AcylCoA_DH/ox_N"/>
</dbReference>
<dbReference type="PANTHER" id="PTHR43884">
    <property type="entry name" value="ACYL-COA DEHYDROGENASE"/>
    <property type="match status" value="1"/>
</dbReference>
<organism evidence="8">
    <name type="scientific">hydrothermal vent metagenome</name>
    <dbReference type="NCBI Taxonomy" id="652676"/>
    <lineage>
        <taxon>unclassified sequences</taxon>
        <taxon>metagenomes</taxon>
        <taxon>ecological metagenomes</taxon>
    </lineage>
</organism>
<comment type="cofactor">
    <cofactor evidence="1">
        <name>FAD</name>
        <dbReference type="ChEBI" id="CHEBI:57692"/>
    </cofactor>
</comment>
<comment type="similarity">
    <text evidence="2">Belongs to the acyl-CoA dehydrogenase family.</text>
</comment>
<sequence length="373" mass="40711">MDLSLTPEQEMLKTAVRRFVQQEYPKETLLQIASPTEPSPEEPWQQLTQTGWLGILIPTEYGGEGGSFTDAGVLFEELGRGPVPGPHISSVVLAAQTLLEGGTEDQKKSWLPRMATGEVRMVPAITEADYGWLEGDVRLNGKVSGDGLRLNGKKAYVYDGESATHLLCVARSEESNDVGLVIVPADSQGISIRHLPGFAWNSSEIAFENVSADPTQVLGGAFAGGWDALERAEAKTIPVLCAYQVGGSQAIYELSVDYSRTRHQFGTPIGRFQRVQDQVINLLNALDSARWTAYEALWKLDIGRDASDSVHLAKAVGSEGYYEACNYAHEVHAGVGSMTEYGLTLHTTASRTLYHYLGDPKFHRRRLADALGL</sequence>
<dbReference type="Pfam" id="PF00441">
    <property type="entry name" value="Acyl-CoA_dh_1"/>
    <property type="match status" value="1"/>
</dbReference>
<dbReference type="InterPro" id="IPR037069">
    <property type="entry name" value="AcylCoA_DH/ox_N_sf"/>
</dbReference>
<dbReference type="CDD" id="cd00567">
    <property type="entry name" value="ACAD"/>
    <property type="match status" value="1"/>
</dbReference>
<dbReference type="GO" id="GO:0016937">
    <property type="term" value="F:short-chain fatty acyl-CoA dehydrogenase activity"/>
    <property type="evidence" value="ECO:0007669"/>
    <property type="project" value="UniProtKB-EC"/>
</dbReference>
<dbReference type="Gene3D" id="1.20.140.10">
    <property type="entry name" value="Butyryl-CoA Dehydrogenase, subunit A, domain 3"/>
    <property type="match status" value="1"/>
</dbReference>
<dbReference type="EC" id="1.3.8.1" evidence="8"/>
<evidence type="ECO:0000259" key="6">
    <source>
        <dbReference type="Pfam" id="PF00441"/>
    </source>
</evidence>
<gene>
    <name evidence="8" type="ORF">MGWOODY_Clf2853</name>
</gene>
<dbReference type="GO" id="GO:0050660">
    <property type="term" value="F:flavin adenine dinucleotide binding"/>
    <property type="evidence" value="ECO:0007669"/>
    <property type="project" value="InterPro"/>
</dbReference>
<dbReference type="AlphaFoldDB" id="A0A160V636"/>
<evidence type="ECO:0000256" key="4">
    <source>
        <dbReference type="ARBA" id="ARBA00022827"/>
    </source>
</evidence>
<reference evidence="8" key="1">
    <citation type="submission" date="2015-10" db="EMBL/GenBank/DDBJ databases">
        <authorList>
            <person name="Gilbert D.G."/>
        </authorList>
    </citation>
    <scope>NUCLEOTIDE SEQUENCE</scope>
</reference>